<proteinExistence type="predicted"/>
<reference evidence="1 2" key="1">
    <citation type="submission" date="2014-12" db="EMBL/GenBank/DDBJ databases">
        <title>Complete genome sequence of Herbaspirillum rubrisubalbicans Os38.</title>
        <authorList>
            <person name="Chen M."/>
            <person name="An Q."/>
        </authorList>
    </citation>
    <scope>NUCLEOTIDE SEQUENCE [LARGE SCALE GENOMIC DNA]</scope>
    <source>
        <strain evidence="1 2">Os38</strain>
    </source>
</reference>
<name>A0ABX9C874_9BURK</name>
<dbReference type="Proteomes" id="UP000248631">
    <property type="component" value="Unassembled WGS sequence"/>
</dbReference>
<gene>
    <name evidence="1" type="ORF">RB24_02210</name>
</gene>
<sequence>MNTSTPPKYLVSGIVDKKQAEIVQLTNQVTEAQFNVAQLQVIVNSLTAKSTQFSLYLTQADGDLATALANLNLGKNSSAAVRGLVQTLGLTLNQTSAAQAASGKVTQETAVLINKLIFTVEIINKLAQLINKQKANNPLVPDSLIGFMAQANTDANNAIALLLTALQSCYAAQASLMQSKTVVSLGKDQGTALQRRMLENLDERTQKLVSLEVPLGLTDECNGIMALLQHAYQLANERYQDALWSNNSVTDQLNFAQVKLADAITTLNSYKAGLAAATAAAYAA</sequence>
<protein>
    <submittedName>
        <fullName evidence="1">Uncharacterized protein</fullName>
    </submittedName>
</protein>
<keyword evidence="2" id="KW-1185">Reference proteome</keyword>
<comment type="caution">
    <text evidence="1">The sequence shown here is derived from an EMBL/GenBank/DDBJ whole genome shotgun (WGS) entry which is preliminary data.</text>
</comment>
<organism evidence="1 2">
    <name type="scientific">Herbaspirillum rubrisubalbicans</name>
    <dbReference type="NCBI Taxonomy" id="80842"/>
    <lineage>
        <taxon>Bacteria</taxon>
        <taxon>Pseudomonadati</taxon>
        <taxon>Pseudomonadota</taxon>
        <taxon>Betaproteobacteria</taxon>
        <taxon>Burkholderiales</taxon>
        <taxon>Oxalobacteraceae</taxon>
        <taxon>Herbaspirillum</taxon>
    </lineage>
</organism>
<evidence type="ECO:0000313" key="2">
    <source>
        <dbReference type="Proteomes" id="UP000248631"/>
    </source>
</evidence>
<accession>A0ABX9C874</accession>
<dbReference type="EMBL" id="JUGD01000001">
    <property type="protein sequence ID" value="RAM67140.1"/>
    <property type="molecule type" value="Genomic_DNA"/>
</dbReference>
<evidence type="ECO:0000313" key="1">
    <source>
        <dbReference type="EMBL" id="RAM67140.1"/>
    </source>
</evidence>
<dbReference type="RefSeq" id="WP_112067635.1">
    <property type="nucleotide sequence ID" value="NZ_JALJXK010000001.1"/>
</dbReference>